<proteinExistence type="predicted"/>
<dbReference type="STRING" id="1121001.SAMN02745857_04297"/>
<dbReference type="RefSeq" id="WP_084093190.1">
    <property type="nucleotide sequence ID" value="NZ_FWXD01000056.1"/>
</dbReference>
<dbReference type="PROSITE" id="PS51257">
    <property type="entry name" value="PROKAR_LIPOPROTEIN"/>
    <property type="match status" value="1"/>
</dbReference>
<keyword evidence="2" id="KW-1185">Reference proteome</keyword>
<protein>
    <recommendedName>
        <fullName evidence="3">Lipoprotein</fullName>
    </recommendedName>
</protein>
<dbReference type="EMBL" id="FWXD01000056">
    <property type="protein sequence ID" value="SMC29954.1"/>
    <property type="molecule type" value="Genomic_DNA"/>
</dbReference>
<name>A0A1W1Y1F3_9NEIS</name>
<dbReference type="AlphaFoldDB" id="A0A1W1Y1F3"/>
<sequence length="212" mass="23507">MKKRHIAYCALLMVVVLGACDRKPKRVGVPTHTLNWTGSDVARVMIGPIDGGEPGSSPNERPLGHNEVPPIGFQAESCCADLPFEWHPNLQTTVRWSRDSMPFNEQDRTGYEWLTATVKIPPWQRGGGDLMVVILPDDKIKVIVAEPGINWDVLKVRPPENDPYVAKGTVMLDLTRSIMSHETWAAYKRKHNLPADIDARLDKAASAPAEAP</sequence>
<dbReference type="OrthoDB" id="8584887at2"/>
<reference evidence="1 2" key="1">
    <citation type="submission" date="2017-04" db="EMBL/GenBank/DDBJ databases">
        <authorList>
            <person name="Afonso C.L."/>
            <person name="Miller P.J."/>
            <person name="Scott M.A."/>
            <person name="Spackman E."/>
            <person name="Goraichik I."/>
            <person name="Dimitrov K.M."/>
            <person name="Suarez D.L."/>
            <person name="Swayne D.E."/>
        </authorList>
    </citation>
    <scope>NUCLEOTIDE SEQUENCE [LARGE SCALE GENOMIC DNA]</scope>
    <source>
        <strain evidence="1 2">DSM 23236</strain>
    </source>
</reference>
<evidence type="ECO:0000313" key="1">
    <source>
        <dbReference type="EMBL" id="SMC29954.1"/>
    </source>
</evidence>
<dbReference type="Proteomes" id="UP000192761">
    <property type="component" value="Unassembled WGS sequence"/>
</dbReference>
<organism evidence="1 2">
    <name type="scientific">Andreprevotia lacus DSM 23236</name>
    <dbReference type="NCBI Taxonomy" id="1121001"/>
    <lineage>
        <taxon>Bacteria</taxon>
        <taxon>Pseudomonadati</taxon>
        <taxon>Pseudomonadota</taxon>
        <taxon>Betaproteobacteria</taxon>
        <taxon>Neisseriales</taxon>
        <taxon>Chitinibacteraceae</taxon>
        <taxon>Andreprevotia</taxon>
    </lineage>
</organism>
<dbReference type="InterPro" id="IPR021733">
    <property type="entry name" value="DUF3304"/>
</dbReference>
<dbReference type="Pfam" id="PF11745">
    <property type="entry name" value="DUF3304"/>
    <property type="match status" value="1"/>
</dbReference>
<evidence type="ECO:0008006" key="3">
    <source>
        <dbReference type="Google" id="ProtNLM"/>
    </source>
</evidence>
<gene>
    <name evidence="1" type="ORF">SAMN02745857_04297</name>
</gene>
<evidence type="ECO:0000313" key="2">
    <source>
        <dbReference type="Proteomes" id="UP000192761"/>
    </source>
</evidence>
<accession>A0A1W1Y1F3</accession>